<dbReference type="SUPFAM" id="SSF46785">
    <property type="entry name" value="Winged helix' DNA-binding domain"/>
    <property type="match status" value="1"/>
</dbReference>
<evidence type="ECO:0000256" key="4">
    <source>
        <dbReference type="ARBA" id="ARBA00023163"/>
    </source>
</evidence>
<dbReference type="GO" id="GO:0006351">
    <property type="term" value="P:DNA-templated transcription"/>
    <property type="evidence" value="ECO:0007669"/>
    <property type="project" value="TreeGrafter"/>
</dbReference>
<keyword evidence="3" id="KW-0238">DNA-binding</keyword>
<dbReference type="RefSeq" id="WP_047847099.1">
    <property type="nucleotide sequence ID" value="NZ_AEJF01000085.1"/>
</dbReference>
<dbReference type="GO" id="GO:0043565">
    <property type="term" value="F:sequence-specific DNA binding"/>
    <property type="evidence" value="ECO:0007669"/>
    <property type="project" value="TreeGrafter"/>
</dbReference>
<evidence type="ECO:0000256" key="1">
    <source>
        <dbReference type="ARBA" id="ARBA00009437"/>
    </source>
</evidence>
<dbReference type="SUPFAM" id="SSF53850">
    <property type="entry name" value="Periplasmic binding protein-like II"/>
    <property type="match status" value="1"/>
</dbReference>
<dbReference type="InterPro" id="IPR005119">
    <property type="entry name" value="LysR_subst-bd"/>
</dbReference>
<comment type="similarity">
    <text evidence="1">Belongs to the LysR transcriptional regulatory family.</text>
</comment>
<proteinExistence type="inferred from homology"/>
<sequence length="312" mass="34013">MDRFDAMNVFVRVVEAGSLSAAARAIPMSLTSVSRHLSALETQFGMQLLRRTTRHIALTNEGRVFFERAKSILADLDEVGALLSAGRSEPAGRLCIATPTLLGRTVIAPLLPCFLARHPAVSIELLLIDRAVNLVEEDIHLAIRVGRLPDSALVARKLGDVRMIVCAAPSYIERRGAPCSPDELRRHDCLVFSDQPGPVDWHFKSAGTRRSARITGRLWANALDVLAAAAIDGAGIVRAPSWQVANDIEHGRLRRILQDYEPMHAPVNALFERARRTSPSVRAFLDYLVESTKTGPLAGMSRFGEALGATNG</sequence>
<evidence type="ECO:0000256" key="3">
    <source>
        <dbReference type="ARBA" id="ARBA00023125"/>
    </source>
</evidence>
<dbReference type="PROSITE" id="PS50931">
    <property type="entry name" value="HTH_LYSR"/>
    <property type="match status" value="1"/>
</dbReference>
<dbReference type="Gene3D" id="1.10.10.10">
    <property type="entry name" value="Winged helix-like DNA-binding domain superfamily/Winged helix DNA-binding domain"/>
    <property type="match status" value="1"/>
</dbReference>
<feature type="domain" description="HTH lysR-type" evidence="5">
    <location>
        <begin position="1"/>
        <end position="59"/>
    </location>
</feature>
<keyword evidence="7" id="KW-1185">Reference proteome</keyword>
<dbReference type="InterPro" id="IPR036390">
    <property type="entry name" value="WH_DNA-bd_sf"/>
</dbReference>
<dbReference type="InterPro" id="IPR000847">
    <property type="entry name" value="LysR_HTH_N"/>
</dbReference>
<dbReference type="PANTHER" id="PTHR30537:SF5">
    <property type="entry name" value="HTH-TYPE TRANSCRIPTIONAL ACTIVATOR TTDR-RELATED"/>
    <property type="match status" value="1"/>
</dbReference>
<dbReference type="InterPro" id="IPR036388">
    <property type="entry name" value="WH-like_DNA-bd_sf"/>
</dbReference>
<reference evidence="6 7" key="1">
    <citation type="journal article" date="2015" name="Genome Announc.">
        <title>Draft Genome Sequence of Burkholderia sp. Strain PML1(12), an Ectomycorrhizosphere-Inhabiting Bacterium with Effective Mineral-Weathering Ability.</title>
        <authorList>
            <person name="Uroz S."/>
            <person name="Oger P."/>
        </authorList>
    </citation>
    <scope>NUCLEOTIDE SEQUENCE [LARGE SCALE GENOMIC DNA]</scope>
    <source>
        <strain evidence="7">PML1(12)</strain>
    </source>
</reference>
<dbReference type="Pfam" id="PF00126">
    <property type="entry name" value="HTH_1"/>
    <property type="match status" value="1"/>
</dbReference>
<evidence type="ECO:0000259" key="5">
    <source>
        <dbReference type="PROSITE" id="PS50931"/>
    </source>
</evidence>
<keyword evidence="2" id="KW-0805">Transcription regulation</keyword>
<dbReference type="PANTHER" id="PTHR30537">
    <property type="entry name" value="HTH-TYPE TRANSCRIPTIONAL REGULATOR"/>
    <property type="match status" value="1"/>
</dbReference>
<dbReference type="OrthoDB" id="8928056at2"/>
<dbReference type="EMBL" id="AEJF01000085">
    <property type="protein sequence ID" value="KLU25843.1"/>
    <property type="molecule type" value="Genomic_DNA"/>
</dbReference>
<evidence type="ECO:0000313" key="7">
    <source>
        <dbReference type="Proteomes" id="UP000035963"/>
    </source>
</evidence>
<dbReference type="AlphaFoldDB" id="A0A0J1G0Y7"/>
<dbReference type="Proteomes" id="UP000035963">
    <property type="component" value="Unassembled WGS sequence"/>
</dbReference>
<organism evidence="6 7">
    <name type="scientific">Caballeronia mineralivorans PML1(12)</name>
    <dbReference type="NCBI Taxonomy" id="908627"/>
    <lineage>
        <taxon>Bacteria</taxon>
        <taxon>Pseudomonadati</taxon>
        <taxon>Pseudomonadota</taxon>
        <taxon>Betaproteobacteria</taxon>
        <taxon>Burkholderiales</taxon>
        <taxon>Burkholderiaceae</taxon>
        <taxon>Caballeronia</taxon>
    </lineage>
</organism>
<dbReference type="Pfam" id="PF03466">
    <property type="entry name" value="LysR_substrate"/>
    <property type="match status" value="1"/>
</dbReference>
<accession>A0A0J1G0Y7</accession>
<dbReference type="InterPro" id="IPR058163">
    <property type="entry name" value="LysR-type_TF_proteobact-type"/>
</dbReference>
<gene>
    <name evidence="6" type="ORF">EOS_13280</name>
</gene>
<dbReference type="PATRIC" id="fig|908627.4.peg.2959"/>
<dbReference type="FunFam" id="1.10.10.10:FF:000001">
    <property type="entry name" value="LysR family transcriptional regulator"/>
    <property type="match status" value="1"/>
</dbReference>
<dbReference type="Gene3D" id="3.40.190.290">
    <property type="match status" value="1"/>
</dbReference>
<dbReference type="GO" id="GO:0003700">
    <property type="term" value="F:DNA-binding transcription factor activity"/>
    <property type="evidence" value="ECO:0007669"/>
    <property type="project" value="InterPro"/>
</dbReference>
<evidence type="ECO:0000313" key="6">
    <source>
        <dbReference type="EMBL" id="KLU25843.1"/>
    </source>
</evidence>
<comment type="caution">
    <text evidence="6">The sequence shown here is derived from an EMBL/GenBank/DDBJ whole genome shotgun (WGS) entry which is preliminary data.</text>
</comment>
<keyword evidence="4" id="KW-0804">Transcription</keyword>
<dbReference type="FunFam" id="3.40.190.290:FF:000001">
    <property type="entry name" value="Transcriptional regulator, LysR family"/>
    <property type="match status" value="1"/>
</dbReference>
<name>A0A0J1G0Y7_9BURK</name>
<dbReference type="CDD" id="cd08422">
    <property type="entry name" value="PBP2_CrgA_like"/>
    <property type="match status" value="1"/>
</dbReference>
<evidence type="ECO:0000256" key="2">
    <source>
        <dbReference type="ARBA" id="ARBA00023015"/>
    </source>
</evidence>
<protein>
    <submittedName>
        <fullName evidence="6">Transcriptional regulator</fullName>
    </submittedName>
</protein>